<sequence>MFPPKPIFFTNSLSLFTLRLHSSYTCFPLPPKPPGLSLLADQCTSMRQLKQVHAQMIVSARIHDTFAASRLLSFCSLSEFGDVLYALKIFENTQTPNGFMWNTLIRANASGPNPCEALFLYVRMRRVGVVPGKHTFPFVLKACFRFCSVLLCKQVHTHVVKFGLDLDLHVVNGLVRGYSVSSSLGDARLVFEEFPERNLSIWTTMISGYAQNFCSNEALVLFDQMVAEGFEPNDATLASVLSACARSGCLELGERIHLFMKEKGIEVGVILGTALVHMYAKNGAILVAQELFDSMCEKNVATWNAIICGLASHGRVEEALSLFRKLENVQVLPNDITFVGVLSACCHAGLIDVGSEIFRSMKRVYGIEPKIEHFGCMVDLLGRGGKLLEAEELIKGMVWKPDVVIWGALLGASKNHGNIEVAERVVNEILVLEPHNHGVYVVLSNMYAEAGQWGDVLRLRKLMKEGSLKKTPGWSLVDSENVVCKYASENTHLAV</sequence>
<dbReference type="InterPro" id="IPR046848">
    <property type="entry name" value="E_motif"/>
</dbReference>
<gene>
    <name evidence="3" type="primary">LOC115976444</name>
</gene>
<dbReference type="GO" id="GO:0009451">
    <property type="term" value="P:RNA modification"/>
    <property type="evidence" value="ECO:0007669"/>
    <property type="project" value="InterPro"/>
</dbReference>
<feature type="repeat" description="PPR" evidence="2">
    <location>
        <begin position="97"/>
        <end position="131"/>
    </location>
</feature>
<reference evidence="3" key="2">
    <citation type="submission" date="2021-01" db="UniProtKB">
        <authorList>
            <consortium name="EnsemblPlants"/>
        </authorList>
    </citation>
    <scope>IDENTIFICATION</scope>
</reference>
<dbReference type="InterPro" id="IPR002885">
    <property type="entry name" value="PPR_rpt"/>
</dbReference>
<dbReference type="Gramene" id="QL02p071520:mrna">
    <property type="protein sequence ID" value="QL02p071520:mrna:CDS:3"/>
    <property type="gene ID" value="QL02p071520"/>
</dbReference>
<dbReference type="OMA" id="PSNHGVY"/>
<dbReference type="PROSITE" id="PS51375">
    <property type="entry name" value="PPR"/>
    <property type="match status" value="4"/>
</dbReference>
<dbReference type="Pfam" id="PF20431">
    <property type="entry name" value="E_motif"/>
    <property type="match status" value="1"/>
</dbReference>
<feature type="repeat" description="PPR" evidence="2">
    <location>
        <begin position="198"/>
        <end position="232"/>
    </location>
</feature>
<organism evidence="3 4">
    <name type="scientific">Quercus lobata</name>
    <name type="common">Valley oak</name>
    <dbReference type="NCBI Taxonomy" id="97700"/>
    <lineage>
        <taxon>Eukaryota</taxon>
        <taxon>Viridiplantae</taxon>
        <taxon>Streptophyta</taxon>
        <taxon>Embryophyta</taxon>
        <taxon>Tracheophyta</taxon>
        <taxon>Spermatophyta</taxon>
        <taxon>Magnoliopsida</taxon>
        <taxon>eudicotyledons</taxon>
        <taxon>Gunneridae</taxon>
        <taxon>Pentapetalae</taxon>
        <taxon>rosids</taxon>
        <taxon>fabids</taxon>
        <taxon>Fagales</taxon>
        <taxon>Fagaceae</taxon>
        <taxon>Quercus</taxon>
    </lineage>
</organism>
<evidence type="ECO:0000256" key="1">
    <source>
        <dbReference type="ARBA" id="ARBA00022737"/>
    </source>
</evidence>
<dbReference type="FunFam" id="1.25.40.10:FF:000470">
    <property type="entry name" value="Pentatricopeptide repeat-containing protein At5g66520"/>
    <property type="match status" value="1"/>
</dbReference>
<dbReference type="Proteomes" id="UP000594261">
    <property type="component" value="Chromosome 2"/>
</dbReference>
<dbReference type="OrthoDB" id="426361at2759"/>
<accession>A0A7N2KZ63</accession>
<dbReference type="AlphaFoldDB" id="A0A7N2KZ63"/>
<evidence type="ECO:0000313" key="3">
    <source>
        <dbReference type="EnsemblPlants" id="QL02p071520:mrna:CDS:3"/>
    </source>
</evidence>
<dbReference type="KEGG" id="qlo:115976444"/>
<dbReference type="PANTHER" id="PTHR47926:SF393">
    <property type="entry name" value="REPEAT-CONTAINING PROTEIN, PUTATIVE-RELATED"/>
    <property type="match status" value="1"/>
</dbReference>
<dbReference type="PANTHER" id="PTHR47926">
    <property type="entry name" value="PENTATRICOPEPTIDE REPEAT-CONTAINING PROTEIN"/>
    <property type="match status" value="1"/>
</dbReference>
<dbReference type="EnsemblPlants" id="QL02p071520:mrna">
    <property type="protein sequence ID" value="QL02p071520:mrna:CDS:3"/>
    <property type="gene ID" value="QL02p071520"/>
</dbReference>
<proteinExistence type="predicted"/>
<dbReference type="GeneID" id="115976444"/>
<dbReference type="InParanoid" id="A0A7N2KZ63"/>
<evidence type="ECO:0000256" key="2">
    <source>
        <dbReference type="PROSITE-ProRule" id="PRU00708"/>
    </source>
</evidence>
<dbReference type="NCBIfam" id="TIGR00756">
    <property type="entry name" value="PPR"/>
    <property type="match status" value="3"/>
</dbReference>
<keyword evidence="4" id="KW-1185">Reference proteome</keyword>
<dbReference type="RefSeq" id="XP_030953585.1">
    <property type="nucleotide sequence ID" value="XM_031097725.1"/>
</dbReference>
<dbReference type="Pfam" id="PF13041">
    <property type="entry name" value="PPR_2"/>
    <property type="match status" value="2"/>
</dbReference>
<protein>
    <recommendedName>
        <fullName evidence="5">Pentatricopeptide repeat-containing protein</fullName>
    </recommendedName>
</protein>
<reference evidence="4" key="1">
    <citation type="journal article" date="2016" name="G3 (Bethesda)">
        <title>First Draft Assembly and Annotation of the Genome of a California Endemic Oak Quercus lobata Nee (Fagaceae).</title>
        <authorList>
            <person name="Sork V.L."/>
            <person name="Fitz-Gibbon S.T."/>
            <person name="Puiu D."/>
            <person name="Crepeau M."/>
            <person name="Gugger P.F."/>
            <person name="Sherman R."/>
            <person name="Stevens K."/>
            <person name="Langley C.H."/>
            <person name="Pellegrini M."/>
            <person name="Salzberg S.L."/>
        </authorList>
    </citation>
    <scope>NUCLEOTIDE SEQUENCE [LARGE SCALE GENOMIC DNA]</scope>
    <source>
        <strain evidence="4">cv. SW786</strain>
    </source>
</reference>
<feature type="repeat" description="PPR" evidence="2">
    <location>
        <begin position="233"/>
        <end position="267"/>
    </location>
</feature>
<dbReference type="Gene3D" id="1.25.40.10">
    <property type="entry name" value="Tetratricopeptide repeat domain"/>
    <property type="match status" value="2"/>
</dbReference>
<evidence type="ECO:0000313" key="4">
    <source>
        <dbReference type="Proteomes" id="UP000594261"/>
    </source>
</evidence>
<keyword evidence="1" id="KW-0677">Repeat</keyword>
<feature type="repeat" description="PPR" evidence="2">
    <location>
        <begin position="299"/>
        <end position="333"/>
    </location>
</feature>
<evidence type="ECO:0008006" key="5">
    <source>
        <dbReference type="Google" id="ProtNLM"/>
    </source>
</evidence>
<dbReference type="Pfam" id="PF01535">
    <property type="entry name" value="PPR"/>
    <property type="match status" value="1"/>
</dbReference>
<name>A0A7N2KZ63_QUELO</name>
<dbReference type="FunFam" id="1.25.40.10:FF:001093">
    <property type="entry name" value="Pentatricopeptide repeat-containing protein At2g34400"/>
    <property type="match status" value="1"/>
</dbReference>
<dbReference type="InterPro" id="IPR011990">
    <property type="entry name" value="TPR-like_helical_dom_sf"/>
</dbReference>
<dbReference type="InterPro" id="IPR046960">
    <property type="entry name" value="PPR_At4g14850-like_plant"/>
</dbReference>
<dbReference type="GO" id="GO:0003723">
    <property type="term" value="F:RNA binding"/>
    <property type="evidence" value="ECO:0007669"/>
    <property type="project" value="InterPro"/>
</dbReference>